<keyword evidence="2" id="KW-0378">Hydrolase</keyword>
<proteinExistence type="predicted"/>
<gene>
    <name evidence="5" type="ORF">CK203_033215</name>
</gene>
<organism evidence="5 6">
    <name type="scientific">Vitis vinifera</name>
    <name type="common">Grape</name>
    <dbReference type="NCBI Taxonomy" id="29760"/>
    <lineage>
        <taxon>Eukaryota</taxon>
        <taxon>Viridiplantae</taxon>
        <taxon>Streptophyta</taxon>
        <taxon>Embryophyta</taxon>
        <taxon>Tracheophyta</taxon>
        <taxon>Spermatophyta</taxon>
        <taxon>Magnoliopsida</taxon>
        <taxon>eudicotyledons</taxon>
        <taxon>Gunneridae</taxon>
        <taxon>Pentapetalae</taxon>
        <taxon>rosids</taxon>
        <taxon>Vitales</taxon>
        <taxon>Vitaceae</taxon>
        <taxon>Viteae</taxon>
        <taxon>Vitis</taxon>
    </lineage>
</organism>
<keyword evidence="1" id="KW-0479">Metal-binding</keyword>
<dbReference type="SUPFAM" id="SSF49879">
    <property type="entry name" value="SMAD/FHA domain"/>
    <property type="match status" value="1"/>
</dbReference>
<sequence>MKLLDSTIRQAERGGGGGRSIGLARGSHQSCDYVLEDRRVSKQHCQILFDGFHRKIFILDGGRFRTKGDVHFNLDKLEETAVRPSLNGIFLNGFKIGKDTLKRVVCWRRGGSGGRGEAASSGPLNPSPTSESDDLITRRANFYLGFLGRFLSYCKVPGHLPVTIACHHTERCWSSSADKRAYVPYSDYPNLVIVHPPFPEAIALWNSVTNTVWWQDFPRISPPDYSSIFTQFCDGEINLDSRSDFAAQLAGFMASLVIDVPSQAHWIMELTKYDFKGATGHLVASVPGIHFHRTPHASKSMQFLHLLRVAQLVRASTGMCDEAHGPGFDSSCWLNAPDYLVLVVANQNASCSFGMKFLGSIEASIVGLSHLFHTAADANGAHLKKLAAFLGKCHKNEYGMSEIVLRRNSNIPADSNAVSILVPEPVEHSEGDCIQLGFLPRDVAKWVSPLWDSGFFRFSGYVCPMEALAVALGGKTHKVQLILYVSQGASFSYILKMMQPEHLSAICSLVASLKRRGKFERIYAMDHVATQLYQARRVIGTYFSRQFHDIEKAYDHINWSFLLLLLRKMDFGDRLISWIKWCISTISFFVLVNSSSSGFFQSSKGLRGSSFSLSVGDCHESPQLFAKEDQGWWFFAKVILGGYQWPESQETDFIYGSSSIGSSINAQFLAAFSAAAGKRSLQFFESDESDPEWGCWSASQESRSPSIKIVFPTIERVKNSSCGILPSRRILCFSEVSLLVWCWKGVKVFRVGLDLAKRVEGELLLLDRCSPVARCCSKGDIALET</sequence>
<comment type="caution">
    <text evidence="5">The sequence shown here is derived from an EMBL/GenBank/DDBJ whole genome shotgun (WGS) entry which is preliminary data.</text>
</comment>
<dbReference type="SUPFAM" id="SSF56024">
    <property type="entry name" value="Phospholipase D/nuclease"/>
    <property type="match status" value="2"/>
</dbReference>
<dbReference type="GO" id="GO:0003676">
    <property type="term" value="F:nucleic acid binding"/>
    <property type="evidence" value="ECO:0007669"/>
    <property type="project" value="InterPro"/>
</dbReference>
<dbReference type="GO" id="GO:0008270">
    <property type="term" value="F:zinc ion binding"/>
    <property type="evidence" value="ECO:0007669"/>
    <property type="project" value="InterPro"/>
</dbReference>
<reference evidence="5 6" key="1">
    <citation type="journal article" date="2018" name="PLoS Genet.">
        <title>Population sequencing reveals clonal diversity and ancestral inbreeding in the grapevine cultivar Chardonnay.</title>
        <authorList>
            <person name="Roach M.J."/>
            <person name="Johnson D.L."/>
            <person name="Bohlmann J."/>
            <person name="van Vuuren H.J."/>
            <person name="Jones S.J."/>
            <person name="Pretorius I.S."/>
            <person name="Schmidt S.A."/>
            <person name="Borneman A.R."/>
        </authorList>
    </citation>
    <scope>NUCLEOTIDE SEQUENCE [LARGE SCALE GENOMIC DNA]</scope>
    <source>
        <strain evidence="6">cv. Chardonnay</strain>
        <tissue evidence="5">Leaf</tissue>
    </source>
</reference>
<evidence type="ECO:0000259" key="4">
    <source>
        <dbReference type="PROSITE" id="PS50006"/>
    </source>
</evidence>
<dbReference type="GO" id="GO:0008081">
    <property type="term" value="F:phosphoric diester hydrolase activity"/>
    <property type="evidence" value="ECO:0007669"/>
    <property type="project" value="InterPro"/>
</dbReference>
<dbReference type="InterPro" id="IPR008984">
    <property type="entry name" value="SMAD_FHA_dom_sf"/>
</dbReference>
<name>A0A438HBY4_VITVI</name>
<evidence type="ECO:0000256" key="3">
    <source>
        <dbReference type="SAM" id="MobiDB-lite"/>
    </source>
</evidence>
<evidence type="ECO:0000256" key="2">
    <source>
        <dbReference type="ARBA" id="ARBA00022801"/>
    </source>
</evidence>
<dbReference type="Pfam" id="PF08797">
    <property type="entry name" value="HIRAN"/>
    <property type="match status" value="1"/>
</dbReference>
<dbReference type="PANTHER" id="PTHR12415:SF3">
    <property type="entry name" value="OS04G0403400 PROTEIN"/>
    <property type="match status" value="1"/>
</dbReference>
<dbReference type="Proteomes" id="UP000288805">
    <property type="component" value="Unassembled WGS sequence"/>
</dbReference>
<evidence type="ECO:0000313" key="6">
    <source>
        <dbReference type="Proteomes" id="UP000288805"/>
    </source>
</evidence>
<dbReference type="Gene3D" id="2.60.200.20">
    <property type="match status" value="1"/>
</dbReference>
<dbReference type="AlphaFoldDB" id="A0A438HBY4"/>
<dbReference type="PANTHER" id="PTHR12415">
    <property type="entry name" value="TYROSYL-DNA PHOSPHODIESTERASE 1"/>
    <property type="match status" value="1"/>
</dbReference>
<dbReference type="InterPro" id="IPR014905">
    <property type="entry name" value="HIRAN"/>
</dbReference>
<dbReference type="Pfam" id="PF06087">
    <property type="entry name" value="Tyr-DNA_phospho"/>
    <property type="match status" value="1"/>
</dbReference>
<dbReference type="EMBL" id="QGNW01000246">
    <property type="protein sequence ID" value="RVW81978.1"/>
    <property type="molecule type" value="Genomic_DNA"/>
</dbReference>
<dbReference type="InterPro" id="IPR000253">
    <property type="entry name" value="FHA_dom"/>
</dbReference>
<accession>A0A438HBY4</accession>
<protein>
    <recommendedName>
        <fullName evidence="4">FHA domain-containing protein</fullName>
    </recommendedName>
</protein>
<dbReference type="PROSITE" id="PS50006">
    <property type="entry name" value="FHA_DOMAIN"/>
    <property type="match status" value="1"/>
</dbReference>
<dbReference type="CDD" id="cd00060">
    <property type="entry name" value="FHA"/>
    <property type="match status" value="1"/>
</dbReference>
<feature type="domain" description="FHA" evidence="4">
    <location>
        <begin position="21"/>
        <end position="96"/>
    </location>
</feature>
<dbReference type="GO" id="GO:0006281">
    <property type="term" value="P:DNA repair"/>
    <property type="evidence" value="ECO:0007669"/>
    <property type="project" value="InterPro"/>
</dbReference>
<feature type="region of interest" description="Disordered" evidence="3">
    <location>
        <begin position="112"/>
        <end position="132"/>
    </location>
</feature>
<dbReference type="InterPro" id="IPR010347">
    <property type="entry name" value="Tdp1"/>
</dbReference>
<dbReference type="GO" id="GO:0005634">
    <property type="term" value="C:nucleus"/>
    <property type="evidence" value="ECO:0007669"/>
    <property type="project" value="InterPro"/>
</dbReference>
<dbReference type="GO" id="GO:0016818">
    <property type="term" value="F:hydrolase activity, acting on acid anhydrides, in phosphorus-containing anhydrides"/>
    <property type="evidence" value="ECO:0007669"/>
    <property type="project" value="InterPro"/>
</dbReference>
<dbReference type="Gene3D" id="3.30.70.2330">
    <property type="match status" value="1"/>
</dbReference>
<evidence type="ECO:0000313" key="5">
    <source>
        <dbReference type="EMBL" id="RVW81978.1"/>
    </source>
</evidence>
<dbReference type="Gene3D" id="3.30.870.10">
    <property type="entry name" value="Endonuclease Chain A"/>
    <property type="match status" value="2"/>
</dbReference>
<dbReference type="Pfam" id="PF00498">
    <property type="entry name" value="FHA"/>
    <property type="match status" value="1"/>
</dbReference>
<evidence type="ECO:0000256" key="1">
    <source>
        <dbReference type="ARBA" id="ARBA00022723"/>
    </source>
</evidence>